<keyword evidence="2 5" id="KW-0812">Transmembrane</keyword>
<dbReference type="EMBL" id="FRAN01000001">
    <property type="protein sequence ID" value="SHK00962.1"/>
    <property type="molecule type" value="Genomic_DNA"/>
</dbReference>
<feature type="transmembrane region" description="Helical" evidence="5">
    <location>
        <begin position="16"/>
        <end position="36"/>
    </location>
</feature>
<dbReference type="eggNOG" id="ENOG502N65G">
    <property type="taxonomic scope" value="Archaea"/>
</dbReference>
<protein>
    <submittedName>
        <fullName evidence="8">Putative membrane protein</fullName>
    </submittedName>
</protein>
<dbReference type="Proteomes" id="UP000184203">
    <property type="component" value="Unassembled WGS sequence"/>
</dbReference>
<keyword evidence="10" id="KW-1185">Reference proteome</keyword>
<feature type="transmembrane region" description="Helical" evidence="5">
    <location>
        <begin position="42"/>
        <end position="63"/>
    </location>
</feature>
<organism evidence="7 9">
    <name type="scientific">Haladaptatus paucihalophilus DX253</name>
    <dbReference type="NCBI Taxonomy" id="797209"/>
    <lineage>
        <taxon>Archaea</taxon>
        <taxon>Methanobacteriati</taxon>
        <taxon>Methanobacteriota</taxon>
        <taxon>Stenosarchaea group</taxon>
        <taxon>Halobacteria</taxon>
        <taxon>Halobacteriales</taxon>
        <taxon>Haladaptataceae</taxon>
        <taxon>Haladaptatus</taxon>
    </lineage>
</organism>
<name>E7QYP9_HALPU</name>
<evidence type="ECO:0000313" key="9">
    <source>
        <dbReference type="Proteomes" id="UP000003751"/>
    </source>
</evidence>
<feature type="domain" description="DUF202" evidence="6">
    <location>
        <begin position="8"/>
        <end position="70"/>
    </location>
</feature>
<sequence length="86" mass="9710">MRLAREQTHLARERTILAHIRTGISMFTFGTVIVGFCSDKDFATELGTIAIVVGMLFFLGGWISYARSNRRIRTVLAEIEESLECD</sequence>
<evidence type="ECO:0000256" key="5">
    <source>
        <dbReference type="SAM" id="Phobius"/>
    </source>
</evidence>
<evidence type="ECO:0000313" key="10">
    <source>
        <dbReference type="Proteomes" id="UP000184203"/>
    </source>
</evidence>
<dbReference type="PATRIC" id="fig|797209.4.peg.3856"/>
<reference evidence="10" key="2">
    <citation type="submission" date="2016-11" db="EMBL/GenBank/DDBJ databases">
        <authorList>
            <person name="Varghese N."/>
            <person name="Submissions S."/>
        </authorList>
    </citation>
    <scope>NUCLEOTIDE SEQUENCE [LARGE SCALE GENOMIC DNA]</scope>
    <source>
        <strain evidence="10">DX253</strain>
    </source>
</reference>
<dbReference type="EMBL" id="AEMG01000028">
    <property type="protein sequence ID" value="EFW90315.1"/>
    <property type="molecule type" value="Genomic_DNA"/>
</dbReference>
<comment type="subcellular location">
    <subcellularLocation>
        <location evidence="1">Endomembrane system</location>
        <topology evidence="1">Multi-pass membrane protein</topology>
    </subcellularLocation>
</comment>
<dbReference type="OrthoDB" id="350115at2157"/>
<evidence type="ECO:0000313" key="8">
    <source>
        <dbReference type="EMBL" id="SHK00962.1"/>
    </source>
</evidence>
<evidence type="ECO:0000256" key="1">
    <source>
        <dbReference type="ARBA" id="ARBA00004127"/>
    </source>
</evidence>
<keyword evidence="3 5" id="KW-1133">Transmembrane helix</keyword>
<reference evidence="7 9" key="1">
    <citation type="journal article" date="2014" name="ISME J.">
        <title>Trehalose/2-sulfotrehalose biosynthesis and glycine-betaine uptake are widely spread mechanisms for osmoadaptation in the Halobacteriales.</title>
        <authorList>
            <person name="Youssef N.H."/>
            <person name="Savage-Ashlock K.N."/>
            <person name="McCully A.L."/>
            <person name="Luedtke B."/>
            <person name="Shaw E.I."/>
            <person name="Hoff W.D."/>
            <person name="Elshahed M.S."/>
        </authorList>
    </citation>
    <scope>NUCLEOTIDE SEQUENCE [LARGE SCALE GENOMIC DNA]</scope>
    <source>
        <strain evidence="7 9">DX253</strain>
    </source>
</reference>
<evidence type="ECO:0000256" key="3">
    <source>
        <dbReference type="ARBA" id="ARBA00022989"/>
    </source>
</evidence>
<dbReference type="GO" id="GO:0012505">
    <property type="term" value="C:endomembrane system"/>
    <property type="evidence" value="ECO:0007669"/>
    <property type="project" value="UniProtKB-SubCell"/>
</dbReference>
<dbReference type="AlphaFoldDB" id="E7QYP9"/>
<evidence type="ECO:0000256" key="2">
    <source>
        <dbReference type="ARBA" id="ARBA00022692"/>
    </source>
</evidence>
<evidence type="ECO:0000256" key="4">
    <source>
        <dbReference type="ARBA" id="ARBA00023136"/>
    </source>
</evidence>
<proteinExistence type="predicted"/>
<evidence type="ECO:0000259" key="6">
    <source>
        <dbReference type="Pfam" id="PF02656"/>
    </source>
</evidence>
<dbReference type="STRING" id="797209.GCA_000376445_00674"/>
<keyword evidence="4 5" id="KW-0472">Membrane</keyword>
<accession>E7QYP9</accession>
<dbReference type="Pfam" id="PF02656">
    <property type="entry name" value="DUF202"/>
    <property type="match status" value="1"/>
</dbReference>
<dbReference type="RefSeq" id="WP_007982751.1">
    <property type="nucleotide sequence ID" value="NZ_AEMG01000028.1"/>
</dbReference>
<reference evidence="8" key="3">
    <citation type="submission" date="2016-11" db="EMBL/GenBank/DDBJ databases">
        <authorList>
            <person name="Jaros S."/>
            <person name="Januszkiewicz K."/>
            <person name="Wedrychowicz H."/>
        </authorList>
    </citation>
    <scope>NUCLEOTIDE SEQUENCE [LARGE SCALE GENOMIC DNA]</scope>
    <source>
        <strain evidence="8">DX253</strain>
    </source>
</reference>
<gene>
    <name evidence="8" type="ORF">SAMN05444342_0264</name>
    <name evidence="7" type="ORF">ZOD2009_19698</name>
</gene>
<evidence type="ECO:0000313" key="7">
    <source>
        <dbReference type="EMBL" id="EFW90315.1"/>
    </source>
</evidence>
<dbReference type="Proteomes" id="UP000003751">
    <property type="component" value="Unassembled WGS sequence"/>
</dbReference>
<dbReference type="InterPro" id="IPR003807">
    <property type="entry name" value="DUF202"/>
</dbReference>